<evidence type="ECO:0000313" key="4">
    <source>
        <dbReference type="Proteomes" id="UP000288805"/>
    </source>
</evidence>
<dbReference type="Proteomes" id="UP000288805">
    <property type="component" value="Unassembled WGS sequence"/>
</dbReference>
<accession>A0A438HFR8</accession>
<feature type="compositionally biased region" description="Basic and acidic residues" evidence="1">
    <location>
        <begin position="223"/>
        <end position="235"/>
    </location>
</feature>
<feature type="region of interest" description="Disordered" evidence="1">
    <location>
        <begin position="215"/>
        <end position="235"/>
    </location>
</feature>
<reference evidence="3 4" key="1">
    <citation type="journal article" date="2018" name="PLoS Genet.">
        <title>Population sequencing reveals clonal diversity and ancestral inbreeding in the grapevine cultivar Chardonnay.</title>
        <authorList>
            <person name="Roach M.J."/>
            <person name="Johnson D.L."/>
            <person name="Bohlmann J."/>
            <person name="van Vuuren H.J."/>
            <person name="Jones S.J."/>
            <person name="Pretorius I.S."/>
            <person name="Schmidt S.A."/>
            <person name="Borneman A.R."/>
        </authorList>
    </citation>
    <scope>NUCLEOTIDE SEQUENCE [LARGE SCALE GENOMIC DNA]</scope>
    <source>
        <strain evidence="4">cv. Chardonnay</strain>
        <tissue evidence="3">Leaf</tissue>
    </source>
</reference>
<organism evidence="3 4">
    <name type="scientific">Vitis vinifera</name>
    <name type="common">Grape</name>
    <dbReference type="NCBI Taxonomy" id="29760"/>
    <lineage>
        <taxon>Eukaryota</taxon>
        <taxon>Viridiplantae</taxon>
        <taxon>Streptophyta</taxon>
        <taxon>Embryophyta</taxon>
        <taxon>Tracheophyta</taxon>
        <taxon>Spermatophyta</taxon>
        <taxon>Magnoliopsida</taxon>
        <taxon>eudicotyledons</taxon>
        <taxon>Gunneridae</taxon>
        <taxon>Pentapetalae</taxon>
        <taxon>rosids</taxon>
        <taxon>Vitales</taxon>
        <taxon>Vitaceae</taxon>
        <taxon>Viteae</taxon>
        <taxon>Vitis</taxon>
    </lineage>
</organism>
<comment type="caution">
    <text evidence="3">The sequence shown here is derived from an EMBL/GenBank/DDBJ whole genome shotgun (WGS) entry which is preliminary data.</text>
</comment>
<evidence type="ECO:0000259" key="2">
    <source>
        <dbReference type="Pfam" id="PF22936"/>
    </source>
</evidence>
<name>A0A438HFR8_VITVI</name>
<dbReference type="EMBL" id="QGNW01000230">
    <property type="protein sequence ID" value="RVW83297.1"/>
    <property type="molecule type" value="Genomic_DNA"/>
</dbReference>
<evidence type="ECO:0000313" key="3">
    <source>
        <dbReference type="EMBL" id="RVW83297.1"/>
    </source>
</evidence>
<dbReference type="Pfam" id="PF22936">
    <property type="entry name" value="Pol_BBD"/>
    <property type="match status" value="1"/>
</dbReference>
<protein>
    <recommendedName>
        <fullName evidence="2">Retrovirus-related Pol polyprotein from transposon TNT 1-94-like beta-barrel domain-containing protein</fullName>
    </recommendedName>
</protein>
<proteinExistence type="predicted"/>
<feature type="domain" description="Retrovirus-related Pol polyprotein from transposon TNT 1-94-like beta-barrel" evidence="2">
    <location>
        <begin position="59"/>
        <end position="120"/>
    </location>
</feature>
<dbReference type="InterPro" id="IPR054722">
    <property type="entry name" value="PolX-like_BBD"/>
</dbReference>
<feature type="region of interest" description="Disordered" evidence="1">
    <location>
        <begin position="50"/>
        <end position="75"/>
    </location>
</feature>
<dbReference type="AlphaFoldDB" id="A0A438HFR8"/>
<evidence type="ECO:0000256" key="1">
    <source>
        <dbReference type="SAM" id="MobiDB-lite"/>
    </source>
</evidence>
<gene>
    <name evidence="3" type="ORF">CK203_039642</name>
</gene>
<sequence length="235" mass="26245">MSKIISVHLVAKVLFYMGELGFGIPRSIIWCIRFNQEEIENLRALLGTLEKPSSKKSSDSGATDHMTHSSHQFNNYNPCPSQRKIAIVNGSFTTITGVANVQISPTLTLRNALHVSKLGKMIGLPKEQNKLYYLETPSESSVSLPSEHYLGENSIKEDKDQDSYLIDPSAVSSPVFDPVFVPYFSKPESLPLKPTPKNRMTSKVYLRKKVTIPKLIQAQKSEPPSRNEEGNEGMH</sequence>